<dbReference type="InterPro" id="IPR039022">
    <property type="entry name" value="KaiB-like"/>
</dbReference>
<dbReference type="AlphaFoldDB" id="A0A0P9CR63"/>
<name>A0A0P9CR63_9CHLR</name>
<dbReference type="InterPro" id="IPR011649">
    <property type="entry name" value="KaiB_domain"/>
</dbReference>
<comment type="caution">
    <text evidence="2">The sequence shown here is derived from an EMBL/GenBank/DDBJ whole genome shotgun (WGS) entry which is preliminary data.</text>
</comment>
<dbReference type="CDD" id="cd02978">
    <property type="entry name" value="KaiB_like"/>
    <property type="match status" value="1"/>
</dbReference>
<organism evidence="2 3">
    <name type="scientific">Kouleothrix aurantiaca</name>
    <dbReference type="NCBI Taxonomy" id="186479"/>
    <lineage>
        <taxon>Bacteria</taxon>
        <taxon>Bacillati</taxon>
        <taxon>Chloroflexota</taxon>
        <taxon>Chloroflexia</taxon>
        <taxon>Chloroflexales</taxon>
        <taxon>Roseiflexineae</taxon>
        <taxon>Roseiflexaceae</taxon>
        <taxon>Kouleothrix</taxon>
    </lineage>
</organism>
<reference evidence="2 3" key="1">
    <citation type="submission" date="2015-09" db="EMBL/GenBank/DDBJ databases">
        <title>Draft genome sequence of Kouleothrix aurantiaca JCM 19913.</title>
        <authorList>
            <person name="Hemp J."/>
        </authorList>
    </citation>
    <scope>NUCLEOTIDE SEQUENCE [LARGE SCALE GENOMIC DNA]</scope>
    <source>
        <strain evidence="2 3">COM-B</strain>
    </source>
</reference>
<accession>A0A0P9CR63</accession>
<dbReference type="GO" id="GO:0048511">
    <property type="term" value="P:rhythmic process"/>
    <property type="evidence" value="ECO:0007669"/>
    <property type="project" value="InterPro"/>
</dbReference>
<keyword evidence="3" id="KW-1185">Reference proteome</keyword>
<dbReference type="Pfam" id="PF07689">
    <property type="entry name" value="KaiB"/>
    <property type="match status" value="1"/>
</dbReference>
<protein>
    <submittedName>
        <fullName evidence="2">Circadian clock protein KaiB</fullName>
    </submittedName>
</protein>
<dbReference type="PANTHER" id="PTHR41709:SF2">
    <property type="entry name" value="CIRCADIAN CLOCK PROTEIN KAIB2"/>
    <property type="match status" value="1"/>
</dbReference>
<evidence type="ECO:0000259" key="1">
    <source>
        <dbReference type="SMART" id="SM01248"/>
    </source>
</evidence>
<sequence>MKYRLRLFITGYTSHSRRAIENLRLICERDLVEMYEVEVIDILEHPQLAENEKIMATPTLVKKLPEPVRKLIGDLSSREKVLIGLDFLPAHAAPALPQAEEKI</sequence>
<gene>
    <name evidence="2" type="ORF">SE17_37860</name>
</gene>
<dbReference type="SMART" id="SM01248">
    <property type="entry name" value="KaiB"/>
    <property type="match status" value="1"/>
</dbReference>
<dbReference type="PANTHER" id="PTHR41709">
    <property type="entry name" value="KAIB-LIKE PROTEIN 1"/>
    <property type="match status" value="1"/>
</dbReference>
<evidence type="ECO:0000313" key="3">
    <source>
        <dbReference type="Proteomes" id="UP000050509"/>
    </source>
</evidence>
<feature type="domain" description="KaiB" evidence="1">
    <location>
        <begin position="6"/>
        <end position="87"/>
    </location>
</feature>
<evidence type="ECO:0000313" key="2">
    <source>
        <dbReference type="EMBL" id="KPV48476.1"/>
    </source>
</evidence>
<dbReference type="EMBL" id="LJCR01002623">
    <property type="protein sequence ID" value="KPV48476.1"/>
    <property type="molecule type" value="Genomic_DNA"/>
</dbReference>
<dbReference type="Gene3D" id="3.40.30.10">
    <property type="entry name" value="Glutaredoxin"/>
    <property type="match status" value="1"/>
</dbReference>
<dbReference type="Proteomes" id="UP000050509">
    <property type="component" value="Unassembled WGS sequence"/>
</dbReference>
<proteinExistence type="predicted"/>
<dbReference type="InterPro" id="IPR036249">
    <property type="entry name" value="Thioredoxin-like_sf"/>
</dbReference>
<dbReference type="SUPFAM" id="SSF52833">
    <property type="entry name" value="Thioredoxin-like"/>
    <property type="match status" value="1"/>
</dbReference>